<evidence type="ECO:0000256" key="6">
    <source>
        <dbReference type="ARBA" id="ARBA00023180"/>
    </source>
</evidence>
<dbReference type="InterPro" id="IPR003245">
    <property type="entry name" value="Phytocyanin_dom"/>
</dbReference>
<comment type="similarity">
    <text evidence="8">Belongs to the early nodulin-like (ENODL) family.</text>
</comment>
<evidence type="ECO:0000256" key="7">
    <source>
        <dbReference type="ARBA" id="ARBA00023288"/>
    </source>
</evidence>
<dbReference type="InterPro" id="IPR041846">
    <property type="entry name" value="ENL_dom"/>
</dbReference>
<evidence type="ECO:0000256" key="1">
    <source>
        <dbReference type="ARBA" id="ARBA00004589"/>
    </source>
</evidence>
<evidence type="ECO:0000256" key="3">
    <source>
        <dbReference type="ARBA" id="ARBA00022729"/>
    </source>
</evidence>
<dbReference type="PROSITE" id="PS51485">
    <property type="entry name" value="PHYTOCYANIN"/>
    <property type="match status" value="1"/>
</dbReference>
<keyword evidence="7" id="KW-0449">Lipoprotein</keyword>
<keyword evidence="6" id="KW-0325">Glycoprotein</keyword>
<feature type="region of interest" description="Disordered" evidence="10">
    <location>
        <begin position="151"/>
        <end position="171"/>
    </location>
</feature>
<dbReference type="EMBL" id="OZ075116">
    <property type="protein sequence ID" value="CAL5073766.1"/>
    <property type="molecule type" value="Genomic_DNA"/>
</dbReference>
<dbReference type="PANTHER" id="PTHR33021:SF269">
    <property type="entry name" value="PHYTOCYANIN DOMAIN-CONTAINING PROTEIN"/>
    <property type="match status" value="1"/>
</dbReference>
<feature type="signal peptide" evidence="12">
    <location>
        <begin position="1"/>
        <end position="17"/>
    </location>
</feature>
<evidence type="ECO:0000313" key="14">
    <source>
        <dbReference type="EMBL" id="CAL5073766.1"/>
    </source>
</evidence>
<evidence type="ECO:0000256" key="2">
    <source>
        <dbReference type="ARBA" id="ARBA00022622"/>
    </source>
</evidence>
<gene>
    <name evidence="14" type="ORF">URODEC1_LOCUS104802</name>
</gene>
<keyword evidence="2" id="KW-0336">GPI-anchor</keyword>
<keyword evidence="3 12" id="KW-0732">Signal</keyword>
<feature type="domain" description="Phytocyanin" evidence="13">
    <location>
        <begin position="36"/>
        <end position="146"/>
    </location>
</feature>
<evidence type="ECO:0000256" key="8">
    <source>
        <dbReference type="ARBA" id="ARBA00035011"/>
    </source>
</evidence>
<keyword evidence="11" id="KW-0812">Transmembrane</keyword>
<accession>A0ABC9FEQ8</accession>
<sequence>MASSLVPLVAVLAAAAAASCGVLLLGASAAASRAPAIYLVGDASGWAVPPANATDALNKWAIRHRFHVGDVLAFKYPNNDSVLLVRRGDYDACNAASPVQARSGTAGGGAFVVLLFRLDRPGHFFFISGEPGRCEAGQRMVVHVADSSLGGAPAPAPGGTDDDDEPSRSPSGDRPIPVAFRLFVAAGLGFLGGCFLAGMIIWLTVNCRR</sequence>
<reference evidence="15" key="1">
    <citation type="submission" date="2024-06" db="EMBL/GenBank/DDBJ databases">
        <authorList>
            <person name="Ryan C."/>
        </authorList>
    </citation>
    <scope>NUCLEOTIDE SEQUENCE [LARGE SCALE GENOMIC DNA]</scope>
</reference>
<dbReference type="Gene3D" id="2.60.40.420">
    <property type="entry name" value="Cupredoxins - blue copper proteins"/>
    <property type="match status" value="1"/>
</dbReference>
<evidence type="ECO:0000313" key="15">
    <source>
        <dbReference type="Proteomes" id="UP001497457"/>
    </source>
</evidence>
<evidence type="ECO:0000256" key="12">
    <source>
        <dbReference type="SAM" id="SignalP"/>
    </source>
</evidence>
<dbReference type="AlphaFoldDB" id="A0ABC9FEQ8"/>
<protein>
    <recommendedName>
        <fullName evidence="13">Phytocyanin domain-containing protein</fullName>
    </recommendedName>
</protein>
<keyword evidence="5" id="KW-1015">Disulfide bond</keyword>
<dbReference type="InterPro" id="IPR039391">
    <property type="entry name" value="Phytocyanin-like"/>
</dbReference>
<name>A0ABC9FEQ8_9POAL</name>
<keyword evidence="15" id="KW-1185">Reference proteome</keyword>
<dbReference type="GO" id="GO:0098552">
    <property type="term" value="C:side of membrane"/>
    <property type="evidence" value="ECO:0007669"/>
    <property type="project" value="UniProtKB-KW"/>
</dbReference>
<evidence type="ECO:0000256" key="5">
    <source>
        <dbReference type="ARBA" id="ARBA00023157"/>
    </source>
</evidence>
<dbReference type="InterPro" id="IPR008972">
    <property type="entry name" value="Cupredoxin"/>
</dbReference>
<dbReference type="CDD" id="cd11019">
    <property type="entry name" value="OsENODL1_like"/>
    <property type="match status" value="1"/>
</dbReference>
<evidence type="ECO:0000256" key="11">
    <source>
        <dbReference type="SAM" id="Phobius"/>
    </source>
</evidence>
<dbReference type="GO" id="GO:0012505">
    <property type="term" value="C:endomembrane system"/>
    <property type="evidence" value="ECO:0007669"/>
    <property type="project" value="UniProtKB-SubCell"/>
</dbReference>
<keyword evidence="4 11" id="KW-0472">Membrane</keyword>
<dbReference type="Proteomes" id="UP001497457">
    <property type="component" value="Chromosome 6rd"/>
</dbReference>
<reference evidence="14 15" key="2">
    <citation type="submission" date="2024-10" db="EMBL/GenBank/DDBJ databases">
        <authorList>
            <person name="Ryan C."/>
        </authorList>
    </citation>
    <scope>NUCLEOTIDE SEQUENCE [LARGE SCALE GENOMIC DNA]</scope>
</reference>
<feature type="chain" id="PRO_5044831747" description="Phytocyanin domain-containing protein" evidence="12">
    <location>
        <begin position="18"/>
        <end position="209"/>
    </location>
</feature>
<dbReference type="SUPFAM" id="SSF49503">
    <property type="entry name" value="Cupredoxins"/>
    <property type="match status" value="1"/>
</dbReference>
<feature type="transmembrane region" description="Helical" evidence="11">
    <location>
        <begin position="178"/>
        <end position="205"/>
    </location>
</feature>
<evidence type="ECO:0000256" key="10">
    <source>
        <dbReference type="SAM" id="MobiDB-lite"/>
    </source>
</evidence>
<keyword evidence="11" id="KW-1133">Transmembrane helix</keyword>
<dbReference type="Pfam" id="PF02298">
    <property type="entry name" value="Cu_bind_like"/>
    <property type="match status" value="1"/>
</dbReference>
<evidence type="ECO:0000259" key="13">
    <source>
        <dbReference type="PROSITE" id="PS51485"/>
    </source>
</evidence>
<dbReference type="PANTHER" id="PTHR33021">
    <property type="entry name" value="BLUE COPPER PROTEIN"/>
    <property type="match status" value="1"/>
</dbReference>
<comment type="subcellular location">
    <subcellularLocation>
        <location evidence="9">Endomembrane system</location>
        <topology evidence="9">Lipid-anchor</topology>
    </subcellularLocation>
    <subcellularLocation>
        <location evidence="1">Membrane</location>
        <topology evidence="1">Lipid-anchor</topology>
        <topology evidence="1">GPI-anchor</topology>
    </subcellularLocation>
</comment>
<evidence type="ECO:0000256" key="9">
    <source>
        <dbReference type="ARBA" id="ARBA00037868"/>
    </source>
</evidence>
<evidence type="ECO:0000256" key="4">
    <source>
        <dbReference type="ARBA" id="ARBA00023136"/>
    </source>
</evidence>
<organism evidence="14 15">
    <name type="scientific">Urochloa decumbens</name>
    <dbReference type="NCBI Taxonomy" id="240449"/>
    <lineage>
        <taxon>Eukaryota</taxon>
        <taxon>Viridiplantae</taxon>
        <taxon>Streptophyta</taxon>
        <taxon>Embryophyta</taxon>
        <taxon>Tracheophyta</taxon>
        <taxon>Spermatophyta</taxon>
        <taxon>Magnoliopsida</taxon>
        <taxon>Liliopsida</taxon>
        <taxon>Poales</taxon>
        <taxon>Poaceae</taxon>
        <taxon>PACMAD clade</taxon>
        <taxon>Panicoideae</taxon>
        <taxon>Panicodae</taxon>
        <taxon>Paniceae</taxon>
        <taxon>Melinidinae</taxon>
        <taxon>Urochloa</taxon>
    </lineage>
</organism>
<proteinExistence type="inferred from homology"/>